<dbReference type="Proteomes" id="UP000325292">
    <property type="component" value="Chromosome"/>
</dbReference>
<proteinExistence type="predicted"/>
<dbReference type="Gene3D" id="1.10.150.240">
    <property type="entry name" value="Putative phosphatase, domain 2"/>
    <property type="match status" value="1"/>
</dbReference>
<gene>
    <name evidence="1" type="ORF">BXT84_09110</name>
</gene>
<keyword evidence="2" id="KW-1185">Reference proteome</keyword>
<accession>A0ABM6RRZ7</accession>
<evidence type="ECO:0000313" key="1">
    <source>
        <dbReference type="EMBL" id="AUW94091.1"/>
    </source>
</evidence>
<name>A0ABM6RRZ7_9FIRM</name>
<dbReference type="PANTHER" id="PTHR43434:SF1">
    <property type="entry name" value="PHOSPHOGLYCOLATE PHOSPHATASE"/>
    <property type="match status" value="1"/>
</dbReference>
<dbReference type="InterPro" id="IPR023198">
    <property type="entry name" value="PGP-like_dom2"/>
</dbReference>
<dbReference type="InterPro" id="IPR023214">
    <property type="entry name" value="HAD_sf"/>
</dbReference>
<organism evidence="1 2">
    <name type="scientific">Sulfobacillus thermotolerans</name>
    <dbReference type="NCBI Taxonomy" id="338644"/>
    <lineage>
        <taxon>Bacteria</taxon>
        <taxon>Bacillati</taxon>
        <taxon>Bacillota</taxon>
        <taxon>Clostridia</taxon>
        <taxon>Eubacteriales</taxon>
        <taxon>Clostridiales Family XVII. Incertae Sedis</taxon>
        <taxon>Sulfobacillus</taxon>
    </lineage>
</organism>
<dbReference type="SFLD" id="SFLDG01129">
    <property type="entry name" value="C1.5:_HAD__Beta-PGM__Phosphata"/>
    <property type="match status" value="1"/>
</dbReference>
<dbReference type="Pfam" id="PF13419">
    <property type="entry name" value="HAD_2"/>
    <property type="match status" value="1"/>
</dbReference>
<evidence type="ECO:0008006" key="3">
    <source>
        <dbReference type="Google" id="ProtNLM"/>
    </source>
</evidence>
<protein>
    <recommendedName>
        <fullName evidence="3">Haloacid dehalogenase</fullName>
    </recommendedName>
</protein>
<dbReference type="SFLD" id="SFLDS00003">
    <property type="entry name" value="Haloacid_Dehalogenase"/>
    <property type="match status" value="1"/>
</dbReference>
<dbReference type="Gene3D" id="3.40.50.1000">
    <property type="entry name" value="HAD superfamily/HAD-like"/>
    <property type="match status" value="1"/>
</dbReference>
<dbReference type="InterPro" id="IPR036412">
    <property type="entry name" value="HAD-like_sf"/>
</dbReference>
<dbReference type="PANTHER" id="PTHR43434">
    <property type="entry name" value="PHOSPHOGLYCOLATE PHOSPHATASE"/>
    <property type="match status" value="1"/>
</dbReference>
<dbReference type="InterPro" id="IPR041492">
    <property type="entry name" value="HAD_2"/>
</dbReference>
<dbReference type="InterPro" id="IPR050155">
    <property type="entry name" value="HAD-like_hydrolase_sf"/>
</dbReference>
<dbReference type="EMBL" id="CP019454">
    <property type="protein sequence ID" value="AUW94091.1"/>
    <property type="molecule type" value="Genomic_DNA"/>
</dbReference>
<evidence type="ECO:0000313" key="2">
    <source>
        <dbReference type="Proteomes" id="UP000325292"/>
    </source>
</evidence>
<sequence>MPTSPILLLWDIDGTLLLVPGAGASAMTQTFQRLFAIPNAFAHVEFAGGTDSYIVDSAFQQHHLDHQQYSMLFKTAYCRQLSRTLKEYPGHILPGVSQLLQTLHKDPRFDLSLATGNYRDAAYIKLAHFGLDHYFPIGGFAEDGYTRDAIMTAARNNTERYYQKHYTSCVVIADTVQDGLAAKQCGYPLLAVATGKQSIQDLQTVTPYVVPSLEDSSLVHLLLNIALSH</sequence>
<dbReference type="SUPFAM" id="SSF56784">
    <property type="entry name" value="HAD-like"/>
    <property type="match status" value="1"/>
</dbReference>
<reference evidence="1 2" key="1">
    <citation type="journal article" date="2019" name="Sci. Rep.">
        <title>Sulfobacillus thermotolerans: new insights into resistance and metabolic capacities of acidophilic chemolithotrophs.</title>
        <authorList>
            <person name="Panyushkina A.E."/>
            <person name="Babenko V.V."/>
            <person name="Nikitina A.S."/>
            <person name="Selezneva O.V."/>
            <person name="Tsaplina I.A."/>
            <person name="Letarova M.A."/>
            <person name="Kostryukova E.S."/>
            <person name="Letarov A.V."/>
        </authorList>
    </citation>
    <scope>NUCLEOTIDE SEQUENCE [LARGE SCALE GENOMIC DNA]</scope>
    <source>
        <strain evidence="1 2">Kr1</strain>
    </source>
</reference>